<evidence type="ECO:0000256" key="2">
    <source>
        <dbReference type="ARBA" id="ARBA00023125"/>
    </source>
</evidence>
<dbReference type="Pfam" id="PF13377">
    <property type="entry name" value="Peripla_BP_3"/>
    <property type="match status" value="1"/>
</dbReference>
<dbReference type="InterPro" id="IPR028082">
    <property type="entry name" value="Peripla_BP_I"/>
</dbReference>
<evidence type="ECO:0000313" key="6">
    <source>
        <dbReference type="Proteomes" id="UP000236569"/>
    </source>
</evidence>
<dbReference type="GO" id="GO:0003700">
    <property type="term" value="F:DNA-binding transcription factor activity"/>
    <property type="evidence" value="ECO:0007669"/>
    <property type="project" value="TreeGrafter"/>
</dbReference>
<keyword evidence="6" id="KW-1185">Reference proteome</keyword>
<name>A0A2I9D0S4_9DEIO</name>
<gene>
    <name evidence="5" type="ORF">DAERI_240004</name>
</gene>
<evidence type="ECO:0000256" key="3">
    <source>
        <dbReference type="ARBA" id="ARBA00023163"/>
    </source>
</evidence>
<evidence type="ECO:0000313" key="5">
    <source>
        <dbReference type="EMBL" id="GBF08153.1"/>
    </source>
</evidence>
<sequence length="344" mass="36943">MHPEEMFMTRATLRDVAAYAGVSHQTVSNVLNDHPSIRPTTRQRVMDAIRALDYHPNVAAKALRESRVTTLCCAFYGHSADEVADPYRNLVQSAFISEANAHGYNITTALLGGDRPGGFEGLRAAYMQRAFGGAVVVSTTLPPGRMRELAAWGLPTVLFDHEDPQGQLPSVTTDYAGGMAGLVAHLVSRGRRDLALVIPSDDFGSSAVLRREGFLAAARAHGVRSRIEAGAWSYEAGEAAFRRLWAGEDRPDAVLCGNDRMGAGALSAARALGVRVPEEVAVSGFDDFEFARYTAPSLTTIHVPHEAMARLAVRRLLSLLSGTAPPDEPPGCQLPVTLVPRESA</sequence>
<dbReference type="Gene3D" id="1.10.260.40">
    <property type="entry name" value="lambda repressor-like DNA-binding domains"/>
    <property type="match status" value="1"/>
</dbReference>
<keyword evidence="3" id="KW-0804">Transcription</keyword>
<dbReference type="PROSITE" id="PS50932">
    <property type="entry name" value="HTH_LACI_2"/>
    <property type="match status" value="1"/>
</dbReference>
<dbReference type="EMBL" id="BFAG01000024">
    <property type="protein sequence ID" value="GBF08153.1"/>
    <property type="molecule type" value="Genomic_DNA"/>
</dbReference>
<dbReference type="Gene3D" id="3.40.50.2300">
    <property type="match status" value="2"/>
</dbReference>
<dbReference type="InterPro" id="IPR000843">
    <property type="entry name" value="HTH_LacI"/>
</dbReference>
<dbReference type="Proteomes" id="UP000236569">
    <property type="component" value="Unassembled WGS sequence"/>
</dbReference>
<dbReference type="CDD" id="cd01392">
    <property type="entry name" value="HTH_LacI"/>
    <property type="match status" value="1"/>
</dbReference>
<evidence type="ECO:0000259" key="4">
    <source>
        <dbReference type="PROSITE" id="PS50932"/>
    </source>
</evidence>
<dbReference type="PANTHER" id="PTHR30146">
    <property type="entry name" value="LACI-RELATED TRANSCRIPTIONAL REPRESSOR"/>
    <property type="match status" value="1"/>
</dbReference>
<accession>A0A2I9D0S4</accession>
<proteinExistence type="predicted"/>
<keyword evidence="2" id="KW-0238">DNA-binding</keyword>
<dbReference type="AlphaFoldDB" id="A0A2I9D0S4"/>
<reference evidence="6" key="1">
    <citation type="submission" date="2018-01" db="EMBL/GenBank/DDBJ databases">
        <title>Draft Genome Sequence of the Radioresistant Bacterium Deinococcus aerius TR0125, Isolated from the Higher Atmosphere above Japan.</title>
        <authorList>
            <person name="Satoh K."/>
            <person name="Arai H."/>
            <person name="Sanzen T."/>
            <person name="Kawaguchi Y."/>
            <person name="Hayashi H."/>
            <person name="Yokobori S."/>
            <person name="Yamagishi A."/>
            <person name="Oono Y."/>
            <person name="Narumi I."/>
        </authorList>
    </citation>
    <scope>NUCLEOTIDE SEQUENCE [LARGE SCALE GENOMIC DNA]</scope>
    <source>
        <strain evidence="6">TR0125</strain>
    </source>
</reference>
<dbReference type="PROSITE" id="PS00356">
    <property type="entry name" value="HTH_LACI_1"/>
    <property type="match status" value="1"/>
</dbReference>
<dbReference type="Pfam" id="PF00356">
    <property type="entry name" value="LacI"/>
    <property type="match status" value="1"/>
</dbReference>
<protein>
    <submittedName>
        <fullName evidence="5">Catabolite control protein A</fullName>
    </submittedName>
</protein>
<evidence type="ECO:0000256" key="1">
    <source>
        <dbReference type="ARBA" id="ARBA00023015"/>
    </source>
</evidence>
<dbReference type="CDD" id="cd06267">
    <property type="entry name" value="PBP1_LacI_sugar_binding-like"/>
    <property type="match status" value="1"/>
</dbReference>
<dbReference type="InterPro" id="IPR046335">
    <property type="entry name" value="LacI/GalR-like_sensor"/>
</dbReference>
<dbReference type="SUPFAM" id="SSF47413">
    <property type="entry name" value="lambda repressor-like DNA-binding domains"/>
    <property type="match status" value="1"/>
</dbReference>
<comment type="caution">
    <text evidence="5">The sequence shown here is derived from an EMBL/GenBank/DDBJ whole genome shotgun (WGS) entry which is preliminary data.</text>
</comment>
<organism evidence="5 6">
    <name type="scientific">Deinococcus aerius</name>
    <dbReference type="NCBI Taxonomy" id="200253"/>
    <lineage>
        <taxon>Bacteria</taxon>
        <taxon>Thermotogati</taxon>
        <taxon>Deinococcota</taxon>
        <taxon>Deinococci</taxon>
        <taxon>Deinococcales</taxon>
        <taxon>Deinococcaceae</taxon>
        <taxon>Deinococcus</taxon>
    </lineage>
</organism>
<dbReference type="SUPFAM" id="SSF53822">
    <property type="entry name" value="Periplasmic binding protein-like I"/>
    <property type="match status" value="1"/>
</dbReference>
<dbReference type="PANTHER" id="PTHR30146:SF153">
    <property type="entry name" value="LACTOSE OPERON REPRESSOR"/>
    <property type="match status" value="1"/>
</dbReference>
<keyword evidence="1" id="KW-0805">Transcription regulation</keyword>
<dbReference type="OrthoDB" id="9785825at2"/>
<dbReference type="SMART" id="SM00354">
    <property type="entry name" value="HTH_LACI"/>
    <property type="match status" value="1"/>
</dbReference>
<feature type="domain" description="HTH lacI-type" evidence="4">
    <location>
        <begin position="11"/>
        <end position="65"/>
    </location>
</feature>
<dbReference type="InterPro" id="IPR010982">
    <property type="entry name" value="Lambda_DNA-bd_dom_sf"/>
</dbReference>
<dbReference type="GO" id="GO:0000976">
    <property type="term" value="F:transcription cis-regulatory region binding"/>
    <property type="evidence" value="ECO:0007669"/>
    <property type="project" value="TreeGrafter"/>
</dbReference>